<dbReference type="RefSeq" id="WP_283343222.1">
    <property type="nucleotide sequence ID" value="NZ_JASHIF010000002.1"/>
</dbReference>
<gene>
    <name evidence="1" type="ORF">QM524_01875</name>
</gene>
<name>A0ABT6Y2Z9_9BACT</name>
<organism evidence="1 2">
    <name type="scientific">Flectobacillus roseus</name>
    <dbReference type="NCBI Taxonomy" id="502259"/>
    <lineage>
        <taxon>Bacteria</taxon>
        <taxon>Pseudomonadati</taxon>
        <taxon>Bacteroidota</taxon>
        <taxon>Cytophagia</taxon>
        <taxon>Cytophagales</taxon>
        <taxon>Flectobacillaceae</taxon>
        <taxon>Flectobacillus</taxon>
    </lineage>
</organism>
<reference evidence="1 2" key="1">
    <citation type="submission" date="2023-05" db="EMBL/GenBank/DDBJ databases">
        <title>Novel species of genus Flectobacillus isolated from stream in China.</title>
        <authorList>
            <person name="Lu H."/>
        </authorList>
    </citation>
    <scope>NUCLEOTIDE SEQUENCE [LARGE SCALE GENOMIC DNA]</scope>
    <source>
        <strain evidence="1 2">KCTC 42575</strain>
    </source>
</reference>
<evidence type="ECO:0000313" key="1">
    <source>
        <dbReference type="EMBL" id="MDI9857947.1"/>
    </source>
</evidence>
<evidence type="ECO:0000313" key="2">
    <source>
        <dbReference type="Proteomes" id="UP001236507"/>
    </source>
</evidence>
<sequence length="92" mass="10665">MADRMRYDSLLVRYNALIRNNQTVMEPAIDAATQSFDLADQNAHDYSKIIKLDTKTIKNQKFQIIWLKVRAPLLGAALFYLGNKSVTWGWKF</sequence>
<keyword evidence="2" id="KW-1185">Reference proteome</keyword>
<dbReference type="Proteomes" id="UP001236507">
    <property type="component" value="Unassembled WGS sequence"/>
</dbReference>
<protein>
    <submittedName>
        <fullName evidence="1">Uncharacterized protein</fullName>
    </submittedName>
</protein>
<proteinExistence type="predicted"/>
<dbReference type="EMBL" id="JASHIF010000002">
    <property type="protein sequence ID" value="MDI9857947.1"/>
    <property type="molecule type" value="Genomic_DNA"/>
</dbReference>
<comment type="caution">
    <text evidence="1">The sequence shown here is derived from an EMBL/GenBank/DDBJ whole genome shotgun (WGS) entry which is preliminary data.</text>
</comment>
<accession>A0ABT6Y2Z9</accession>